<dbReference type="KEGG" id="fil:BN1229_v1_3837"/>
<dbReference type="OrthoDB" id="9811671at2"/>
<dbReference type="Gene3D" id="2.40.128.520">
    <property type="match status" value="1"/>
</dbReference>
<dbReference type="AlphaFoldDB" id="A0A0D6JKA5"/>
<organism evidence="3 4">
    <name type="scientific">Candidatus Filomicrobium marinum</name>
    <dbReference type="NCBI Taxonomy" id="1608628"/>
    <lineage>
        <taxon>Bacteria</taxon>
        <taxon>Pseudomonadati</taxon>
        <taxon>Pseudomonadota</taxon>
        <taxon>Alphaproteobacteria</taxon>
        <taxon>Hyphomicrobiales</taxon>
        <taxon>Hyphomicrobiaceae</taxon>
        <taxon>Filomicrobium</taxon>
    </lineage>
</organism>
<protein>
    <recommendedName>
        <fullName evidence="2">DUF2147 domain-containing protein</fullName>
    </recommendedName>
</protein>
<keyword evidence="1" id="KW-0732">Signal</keyword>
<evidence type="ECO:0000313" key="3">
    <source>
        <dbReference type="EMBL" id="CPR22394.1"/>
    </source>
</evidence>
<evidence type="ECO:0000313" key="4">
    <source>
        <dbReference type="Proteomes" id="UP000033187"/>
    </source>
</evidence>
<dbReference type="KEGG" id="fiy:BN1229_v1_3827"/>
<proteinExistence type="predicted"/>
<gene>
    <name evidence="3" type="ORF">YBN1229_v1_3827</name>
</gene>
<accession>A0A0D6JKA5</accession>
<feature type="domain" description="DUF2147" evidence="2">
    <location>
        <begin position="44"/>
        <end position="158"/>
    </location>
</feature>
<dbReference type="Pfam" id="PF09917">
    <property type="entry name" value="DUF2147"/>
    <property type="match status" value="1"/>
</dbReference>
<dbReference type="PANTHER" id="PTHR36919">
    <property type="entry name" value="BLR1215 PROTEIN"/>
    <property type="match status" value="1"/>
</dbReference>
<keyword evidence="4" id="KW-1185">Reference proteome</keyword>
<reference evidence="4" key="1">
    <citation type="submission" date="2015-02" db="EMBL/GenBank/DDBJ databases">
        <authorList>
            <person name="Chooi Y.-H."/>
        </authorList>
    </citation>
    <scope>NUCLEOTIDE SEQUENCE [LARGE SCALE GENOMIC DNA]</scope>
    <source>
        <strain evidence="4">strain Y</strain>
    </source>
</reference>
<feature type="chain" id="PRO_5002306431" description="DUF2147 domain-containing protein" evidence="1">
    <location>
        <begin position="37"/>
        <end position="177"/>
    </location>
</feature>
<dbReference type="Proteomes" id="UP000033187">
    <property type="component" value="Chromosome 1"/>
</dbReference>
<dbReference type="RefSeq" id="WP_052744056.1">
    <property type="nucleotide sequence ID" value="NZ_LN829118.1"/>
</dbReference>
<name>A0A0D6JKA5_9HYPH</name>
<evidence type="ECO:0000259" key="2">
    <source>
        <dbReference type="Pfam" id="PF09917"/>
    </source>
</evidence>
<sequence>MSSLSLTSTRKLRVIAAGGAAACALVIHTTIGSAIAQEPPQELGIWYDDTGRGAVKISQCGTYLCGHIHWLKSPLNSKGEPLHDANNPNPNARMRPVCGMQVFGQLTPQGDGTWDGGWIYDPKVGKSYDVEIKSAGADVLEVRGYAGIKMFGKTLVWRKAPDDLPNCDLAEANGSKR</sequence>
<evidence type="ECO:0000256" key="1">
    <source>
        <dbReference type="SAM" id="SignalP"/>
    </source>
</evidence>
<dbReference type="PANTHER" id="PTHR36919:SF2">
    <property type="entry name" value="BLL6627 PROTEIN"/>
    <property type="match status" value="1"/>
</dbReference>
<feature type="signal peptide" evidence="1">
    <location>
        <begin position="1"/>
        <end position="36"/>
    </location>
</feature>
<dbReference type="InterPro" id="IPR019223">
    <property type="entry name" value="DUF2147"/>
</dbReference>
<dbReference type="EMBL" id="LN829119">
    <property type="protein sequence ID" value="CPR22394.1"/>
    <property type="molecule type" value="Genomic_DNA"/>
</dbReference>